<proteinExistence type="predicted"/>
<evidence type="ECO:0000313" key="2">
    <source>
        <dbReference type="EMBL" id="KAA9333737.1"/>
    </source>
</evidence>
<comment type="caution">
    <text evidence="2">The sequence shown here is derived from an EMBL/GenBank/DDBJ whole genome shotgun (WGS) entry which is preliminary data.</text>
</comment>
<dbReference type="GO" id="GO:0016462">
    <property type="term" value="F:pyrophosphatase activity"/>
    <property type="evidence" value="ECO:0007669"/>
    <property type="project" value="TreeGrafter"/>
</dbReference>
<reference evidence="2 3" key="1">
    <citation type="submission" date="2019-09" db="EMBL/GenBank/DDBJ databases">
        <title>Genome sequence of Adhaeribacter sp. M2.</title>
        <authorList>
            <person name="Srinivasan S."/>
        </authorList>
    </citation>
    <scope>NUCLEOTIDE SEQUENCE [LARGE SCALE GENOMIC DNA]</scope>
    <source>
        <strain evidence="2 3">M2</strain>
    </source>
</reference>
<evidence type="ECO:0000313" key="3">
    <source>
        <dbReference type="Proteomes" id="UP000326570"/>
    </source>
</evidence>
<dbReference type="PANTHER" id="PTHR30005">
    <property type="entry name" value="EXOPOLYPHOSPHATASE"/>
    <property type="match status" value="1"/>
</dbReference>
<dbReference type="Gene3D" id="3.30.420.40">
    <property type="match status" value="1"/>
</dbReference>
<dbReference type="InterPro" id="IPR003695">
    <property type="entry name" value="Ppx_GppA_N"/>
</dbReference>
<feature type="domain" description="Ppx/GppA phosphatase N-terminal" evidence="1">
    <location>
        <begin position="30"/>
        <end position="310"/>
    </location>
</feature>
<dbReference type="Pfam" id="PF02541">
    <property type="entry name" value="Ppx-GppA"/>
    <property type="match status" value="1"/>
</dbReference>
<dbReference type="RefSeq" id="WP_150903903.1">
    <property type="nucleotide sequence ID" value="NZ_VTWT01000005.1"/>
</dbReference>
<dbReference type="InterPro" id="IPR050273">
    <property type="entry name" value="GppA/Ppx_hydrolase"/>
</dbReference>
<dbReference type="PANTHER" id="PTHR30005:SF0">
    <property type="entry name" value="RETROGRADE REGULATION PROTEIN 2"/>
    <property type="match status" value="1"/>
</dbReference>
<evidence type="ECO:0000259" key="1">
    <source>
        <dbReference type="Pfam" id="PF02541"/>
    </source>
</evidence>
<dbReference type="SUPFAM" id="SSF53067">
    <property type="entry name" value="Actin-like ATPase domain"/>
    <property type="match status" value="2"/>
</dbReference>
<dbReference type="Proteomes" id="UP000326570">
    <property type="component" value="Unassembled WGS sequence"/>
</dbReference>
<gene>
    <name evidence="2" type="ORF">F0P94_10855</name>
</gene>
<dbReference type="AlphaFoldDB" id="A0A5N1IVD8"/>
<accession>A0A5N1IVD8</accession>
<organism evidence="2 3">
    <name type="scientific">Adhaeribacter soli</name>
    <dbReference type="NCBI Taxonomy" id="2607655"/>
    <lineage>
        <taxon>Bacteria</taxon>
        <taxon>Pseudomonadati</taxon>
        <taxon>Bacteroidota</taxon>
        <taxon>Cytophagia</taxon>
        <taxon>Cytophagales</taxon>
        <taxon>Hymenobacteraceae</taxon>
        <taxon>Adhaeribacter</taxon>
    </lineage>
</organism>
<name>A0A5N1IVD8_9BACT</name>
<protein>
    <submittedName>
        <fullName evidence="2">Phosphatase</fullName>
    </submittedName>
</protein>
<dbReference type="CDD" id="cd24055">
    <property type="entry name" value="ASKHA_NBD_ChPPX-like"/>
    <property type="match status" value="1"/>
</dbReference>
<keyword evidence="3" id="KW-1185">Reference proteome</keyword>
<dbReference type="EMBL" id="VTWT01000005">
    <property type="protein sequence ID" value="KAA9333737.1"/>
    <property type="molecule type" value="Genomic_DNA"/>
</dbReference>
<sequence length="315" mass="35692">MNKRRIALIDLGTNTFHLLITEIDYFGRSNVLLRLKLPVKLGRGGISTGRIAPDAYERAMVTLQTFKEKIAEYRVTDVKALATSAMRNAANGPELAEDIRTKIGFDIEIITGDREAELIYYGVRSAMDLGYEKNLIIDIGGGSVEFIICNRDTVFWKRSFEIGAQRLLDHFFKHDPIPENEIAAEREFLLHKLAPLAEAVQEFQPKTLVGSSGTFDTLCDIEAWKHGINRLDNPSSEATLPLEAFYRMYYEILPMNHAQRLAIPGMIEMRADMIVVALILIDFVIREFQIERVRVSAYALKEGMLQQLLAQKTPV</sequence>
<dbReference type="InterPro" id="IPR043129">
    <property type="entry name" value="ATPase_NBD"/>
</dbReference>
<dbReference type="Gene3D" id="3.30.420.150">
    <property type="entry name" value="Exopolyphosphatase. Domain 2"/>
    <property type="match status" value="1"/>
</dbReference>